<name>A0ABQ5EDG5_9ASTR</name>
<dbReference type="EMBL" id="BQNB010016192">
    <property type="protein sequence ID" value="GJT48906.1"/>
    <property type="molecule type" value="Genomic_DNA"/>
</dbReference>
<evidence type="ECO:0000313" key="2">
    <source>
        <dbReference type="EMBL" id="GJT48906.1"/>
    </source>
</evidence>
<keyword evidence="3" id="KW-1185">Reference proteome</keyword>
<evidence type="ECO:0000256" key="1">
    <source>
        <dbReference type="SAM" id="MobiDB-lite"/>
    </source>
</evidence>
<feature type="region of interest" description="Disordered" evidence="1">
    <location>
        <begin position="247"/>
        <end position="281"/>
    </location>
</feature>
<gene>
    <name evidence="2" type="ORF">Tco_0975063</name>
</gene>
<reference evidence="2" key="1">
    <citation type="journal article" date="2022" name="Int. J. Mol. Sci.">
        <title>Draft Genome of Tanacetum Coccineum: Genomic Comparison of Closely Related Tanacetum-Family Plants.</title>
        <authorList>
            <person name="Yamashiro T."/>
            <person name="Shiraishi A."/>
            <person name="Nakayama K."/>
            <person name="Satake H."/>
        </authorList>
    </citation>
    <scope>NUCLEOTIDE SEQUENCE</scope>
</reference>
<proteinExistence type="predicted"/>
<evidence type="ECO:0000313" key="3">
    <source>
        <dbReference type="Proteomes" id="UP001151760"/>
    </source>
</evidence>
<organism evidence="2 3">
    <name type="scientific">Tanacetum coccineum</name>
    <dbReference type="NCBI Taxonomy" id="301880"/>
    <lineage>
        <taxon>Eukaryota</taxon>
        <taxon>Viridiplantae</taxon>
        <taxon>Streptophyta</taxon>
        <taxon>Embryophyta</taxon>
        <taxon>Tracheophyta</taxon>
        <taxon>Spermatophyta</taxon>
        <taxon>Magnoliopsida</taxon>
        <taxon>eudicotyledons</taxon>
        <taxon>Gunneridae</taxon>
        <taxon>Pentapetalae</taxon>
        <taxon>asterids</taxon>
        <taxon>campanulids</taxon>
        <taxon>Asterales</taxon>
        <taxon>Asteraceae</taxon>
        <taxon>Asteroideae</taxon>
        <taxon>Anthemideae</taxon>
        <taxon>Anthemidinae</taxon>
        <taxon>Tanacetum</taxon>
    </lineage>
</organism>
<protein>
    <submittedName>
        <fullName evidence="2">Uncharacterized protein</fullName>
    </submittedName>
</protein>
<feature type="compositionally biased region" description="Polar residues" evidence="1">
    <location>
        <begin position="341"/>
        <end position="350"/>
    </location>
</feature>
<feature type="region of interest" description="Disordered" evidence="1">
    <location>
        <begin position="341"/>
        <end position="369"/>
    </location>
</feature>
<accession>A0ABQ5EDG5</accession>
<dbReference type="Proteomes" id="UP001151760">
    <property type="component" value="Unassembled WGS sequence"/>
</dbReference>
<comment type="caution">
    <text evidence="2">The sequence shown here is derived from an EMBL/GenBank/DDBJ whole genome shotgun (WGS) entry which is preliminary data.</text>
</comment>
<feature type="region of interest" description="Disordered" evidence="1">
    <location>
        <begin position="94"/>
        <end position="113"/>
    </location>
</feature>
<reference evidence="2" key="2">
    <citation type="submission" date="2022-01" db="EMBL/GenBank/DDBJ databases">
        <authorList>
            <person name="Yamashiro T."/>
            <person name="Shiraishi A."/>
            <person name="Satake H."/>
            <person name="Nakayama K."/>
        </authorList>
    </citation>
    <scope>NUCLEOTIDE SEQUENCE</scope>
</reference>
<sequence length="369" mass="42406">MKPMKKKDLIRLDEETALNLHSEFDEEERLARDKAKKEKEANISLIKTWDDIQTKIDADHQLAERMQAQKQEELFIEENATLFQQLLEKRRKHFAAKKAEEKRNKPPTKAQQRKIDTTQIEVERGLILSTRCLDKPLQQEDEVWRNQQEYKVLDWKLYDSSGVHSLYLQHVQIYMLVEKKYPLAPLTLSVMLEKKLIIDYEMGSTSGALISGGQFVARLVEHFGLLTEERLRGLTVIAWVAQGPERQPDATTGALRAAEDAPADDEGAQADPAPVQAPQPPLAARTMPHRMARLKEDRREIRGALGEQQEVLDSMARDFSRFTAWTITSLSRMMDRAGVTYTSYSESPTEYQRRRVRQRIDGASTSTSQ</sequence>